<dbReference type="Pfam" id="PF00884">
    <property type="entry name" value="Sulfatase"/>
    <property type="match status" value="1"/>
</dbReference>
<comment type="caution">
    <text evidence="4">The sequence shown here is derived from an EMBL/GenBank/DDBJ whole genome shotgun (WGS) entry which is preliminary data.</text>
</comment>
<dbReference type="PATRIC" id="fig|1286632.3.peg.122"/>
<protein>
    <submittedName>
        <fullName evidence="4">SgsA7 protein</fullName>
    </submittedName>
</protein>
<dbReference type="CDD" id="cd16027">
    <property type="entry name" value="SGSH"/>
    <property type="match status" value="1"/>
</dbReference>
<keyword evidence="5" id="KW-1185">Reference proteome</keyword>
<dbReference type="SUPFAM" id="SSF53649">
    <property type="entry name" value="Alkaline phosphatase-like"/>
    <property type="match status" value="1"/>
</dbReference>
<evidence type="ECO:0000256" key="1">
    <source>
        <dbReference type="ARBA" id="ARBA00008779"/>
    </source>
</evidence>
<comment type="similarity">
    <text evidence="1">Belongs to the sulfatase family.</text>
</comment>
<organism evidence="4 5">
    <name type="scientific">Zhouia amylolytica AD3</name>
    <dbReference type="NCBI Taxonomy" id="1286632"/>
    <lineage>
        <taxon>Bacteria</taxon>
        <taxon>Pseudomonadati</taxon>
        <taxon>Bacteroidota</taxon>
        <taxon>Flavobacteriia</taxon>
        <taxon>Flavobacteriales</taxon>
        <taxon>Flavobacteriaceae</taxon>
        <taxon>Zhouia</taxon>
    </lineage>
</organism>
<dbReference type="Gene3D" id="3.40.720.10">
    <property type="entry name" value="Alkaline Phosphatase, subunit A"/>
    <property type="match status" value="1"/>
</dbReference>
<dbReference type="GO" id="GO:0004065">
    <property type="term" value="F:arylsulfatase activity"/>
    <property type="evidence" value="ECO:0007669"/>
    <property type="project" value="TreeGrafter"/>
</dbReference>
<dbReference type="PANTHER" id="PTHR42693:SF53">
    <property type="entry name" value="ENDO-4-O-SULFATASE"/>
    <property type="match status" value="1"/>
</dbReference>
<sequence length="575" mass="65866">MKLFDPHGVATPNIEKLAEQGLKFNHAFSNAPVCSVARSTIISGCYAPRTGTQFHRRMKLVTMPEHLQMFPAYLRAHGYYTTNNNKEDYNYIKGDSVWDESSKKASWKHRKPGQPFFHVQNIANTHEGSLHFKKEQLEKRPTITNKDSVFVLPNHPDSELFRYTNARYRDQIVKLDSLVGSVVNDLAQDGLLENTFIFYYGDHGGVLPGSKGYLYETGLHVPMVVYVPEKYQHLAPANQGSSIDGFVNFIDLAPTVLNLAGISIPEQIDGKPFMGDGVNLTELNTRDESFGYADRFDEKYDLVRSYRKGRFKYIRSYQPFNYDGLFNEYRYRQLAYQEWKQRYEEGTLNLAQAAFFESRPAELLFDLESDPYETKNLANDSAYQDTLLTLRKGLKKWVTRMPDLSFFPEFYLRQKAFDNPVAFGKKHQSDIETYIAIADYSLNPFEEVKSQLRMALKAKDPWKRYWALISCSAFGAEALSLAGTIENILSTDPELINKVRAAEFLGLTNSEDPAPVMTKALYESTDPVEALLIMNSITLMHDAPYTYDFNIDSDKLQPAVAKDMEIGRRIKYLKD</sequence>
<evidence type="ECO:0000256" key="2">
    <source>
        <dbReference type="ARBA" id="ARBA00022801"/>
    </source>
</evidence>
<dbReference type="InterPro" id="IPR017850">
    <property type="entry name" value="Alkaline_phosphatase_core_sf"/>
</dbReference>
<dbReference type="AlphaFoldDB" id="W2UTM8"/>
<gene>
    <name evidence="4" type="ORF">P278_01230</name>
</gene>
<reference evidence="4 5" key="2">
    <citation type="journal article" date="2016" name="Genome Announc.">
        <title>Draft Genome Sequence of Zhouia amylolytica AD3, Isolated from Tidal Flat Sediment.</title>
        <authorList>
            <person name="Jia B."/>
            <person name="Jin H.M."/>
            <person name="Lee H.J."/>
            <person name="Jeon C.O."/>
        </authorList>
    </citation>
    <scope>NUCLEOTIDE SEQUENCE [LARGE SCALE GENOMIC DNA]</scope>
    <source>
        <strain evidence="4 5">AD3</strain>
    </source>
</reference>
<accession>W2UTM8</accession>
<evidence type="ECO:0000259" key="3">
    <source>
        <dbReference type="Pfam" id="PF00884"/>
    </source>
</evidence>
<feature type="domain" description="Sulfatase N-terminal" evidence="3">
    <location>
        <begin position="3"/>
        <end position="262"/>
    </location>
</feature>
<keyword evidence="2" id="KW-0378">Hydrolase</keyword>
<dbReference type="STRING" id="376730.SAMN04487906_2207"/>
<proteinExistence type="inferred from homology"/>
<evidence type="ECO:0000313" key="4">
    <source>
        <dbReference type="EMBL" id="ETN96697.1"/>
    </source>
</evidence>
<evidence type="ECO:0000313" key="5">
    <source>
        <dbReference type="Proteomes" id="UP000018850"/>
    </source>
</evidence>
<dbReference type="Proteomes" id="UP000018850">
    <property type="component" value="Unassembled WGS sequence"/>
</dbReference>
<dbReference type="InterPro" id="IPR050738">
    <property type="entry name" value="Sulfatase"/>
</dbReference>
<dbReference type="InterPro" id="IPR000917">
    <property type="entry name" value="Sulfatase_N"/>
</dbReference>
<dbReference type="EMBL" id="AYXY01000001">
    <property type="protein sequence ID" value="ETN96697.1"/>
    <property type="molecule type" value="Genomic_DNA"/>
</dbReference>
<dbReference type="PANTHER" id="PTHR42693">
    <property type="entry name" value="ARYLSULFATASE FAMILY MEMBER"/>
    <property type="match status" value="1"/>
</dbReference>
<dbReference type="eggNOG" id="COG3119">
    <property type="taxonomic scope" value="Bacteria"/>
</dbReference>
<name>W2UTM8_9FLAO</name>
<reference evidence="5" key="1">
    <citation type="submission" date="2013-11" db="EMBL/GenBank/DDBJ databases">
        <title>Draft genome sequence from a member of Zhouia, isolated tidal flat.</title>
        <authorList>
            <person name="Jin H."/>
            <person name="Jeon C.O."/>
        </authorList>
    </citation>
    <scope>NUCLEOTIDE SEQUENCE [LARGE SCALE GENOMIC DNA]</scope>
    <source>
        <strain evidence="5">AD3</strain>
    </source>
</reference>